<sequence>MASELWSETAIERQLSHKKRNNERAACTQWDEFLEERRMIMTWWSRFLKANRDNHVTPQEFAKQAGKNVTRLRSGKRTE</sequence>
<organism evidence="1 2">
    <name type="scientific">Pseudomonas soli</name>
    <dbReference type="NCBI Taxonomy" id="1306993"/>
    <lineage>
        <taxon>Bacteria</taxon>
        <taxon>Pseudomonadati</taxon>
        <taxon>Pseudomonadota</taxon>
        <taxon>Gammaproteobacteria</taxon>
        <taxon>Pseudomonadales</taxon>
        <taxon>Pseudomonadaceae</taxon>
        <taxon>Pseudomonas</taxon>
    </lineage>
</organism>
<proteinExistence type="predicted"/>
<accession>A0A1H9I5M4</accession>
<evidence type="ECO:0000313" key="1">
    <source>
        <dbReference type="EMBL" id="SEQ69867.1"/>
    </source>
</evidence>
<evidence type="ECO:0008006" key="3">
    <source>
        <dbReference type="Google" id="ProtNLM"/>
    </source>
</evidence>
<name>A0A1H9I5M4_9PSED</name>
<gene>
    <name evidence="1" type="ORF">SAMN05216230_103473</name>
</gene>
<reference evidence="1 2" key="1">
    <citation type="submission" date="2016-10" db="EMBL/GenBank/DDBJ databases">
        <authorList>
            <person name="de Groot N.N."/>
        </authorList>
    </citation>
    <scope>NUCLEOTIDE SEQUENCE [LARGE SCALE GENOMIC DNA]</scope>
    <source>
        <strain evidence="1 2">LMG 27941</strain>
    </source>
</reference>
<dbReference type="AlphaFoldDB" id="A0A1H9I5M4"/>
<protein>
    <recommendedName>
        <fullName evidence="3">Integrase</fullName>
    </recommendedName>
</protein>
<evidence type="ECO:0000313" key="2">
    <source>
        <dbReference type="Proteomes" id="UP000199221"/>
    </source>
</evidence>
<dbReference type="Proteomes" id="UP000199221">
    <property type="component" value="Unassembled WGS sequence"/>
</dbReference>
<dbReference type="EMBL" id="FOEQ01000003">
    <property type="protein sequence ID" value="SEQ69867.1"/>
    <property type="molecule type" value="Genomic_DNA"/>
</dbReference>